<dbReference type="RefSeq" id="XP_060427641.1">
    <property type="nucleotide sequence ID" value="XM_060566072.1"/>
</dbReference>
<accession>A0AAJ0AGT8</accession>
<dbReference type="GeneID" id="85450598"/>
<evidence type="ECO:0000313" key="3">
    <source>
        <dbReference type="Proteomes" id="UP001224890"/>
    </source>
</evidence>
<proteinExistence type="predicted"/>
<evidence type="ECO:0000313" key="2">
    <source>
        <dbReference type="EMBL" id="KAK1673638.1"/>
    </source>
</evidence>
<feature type="chain" id="PRO_5042599689" evidence="1">
    <location>
        <begin position="19"/>
        <end position="119"/>
    </location>
</feature>
<reference evidence="2" key="1">
    <citation type="submission" date="2021-06" db="EMBL/GenBank/DDBJ databases">
        <title>Comparative genomics, transcriptomics and evolutionary studies reveal genomic signatures of adaptation to plant cell wall in hemibiotrophic fungi.</title>
        <authorList>
            <consortium name="DOE Joint Genome Institute"/>
            <person name="Baroncelli R."/>
            <person name="Diaz J.F."/>
            <person name="Benocci T."/>
            <person name="Peng M."/>
            <person name="Battaglia E."/>
            <person name="Haridas S."/>
            <person name="Andreopoulos W."/>
            <person name="Labutti K."/>
            <person name="Pangilinan J."/>
            <person name="Floch G.L."/>
            <person name="Makela M.R."/>
            <person name="Henrissat B."/>
            <person name="Grigoriev I.V."/>
            <person name="Crouch J.A."/>
            <person name="De Vries R.P."/>
            <person name="Sukno S.A."/>
            <person name="Thon M.R."/>
        </authorList>
    </citation>
    <scope>NUCLEOTIDE SEQUENCE</scope>
    <source>
        <strain evidence="2">CBS 193.32</strain>
    </source>
</reference>
<dbReference type="AlphaFoldDB" id="A0AAJ0AGT8"/>
<gene>
    <name evidence="2" type="ORF">BDP55DRAFT_220339</name>
</gene>
<feature type="signal peptide" evidence="1">
    <location>
        <begin position="1"/>
        <end position="18"/>
    </location>
</feature>
<keyword evidence="3" id="KW-1185">Reference proteome</keyword>
<organism evidence="2 3">
    <name type="scientific">Colletotrichum godetiae</name>
    <dbReference type="NCBI Taxonomy" id="1209918"/>
    <lineage>
        <taxon>Eukaryota</taxon>
        <taxon>Fungi</taxon>
        <taxon>Dikarya</taxon>
        <taxon>Ascomycota</taxon>
        <taxon>Pezizomycotina</taxon>
        <taxon>Sordariomycetes</taxon>
        <taxon>Hypocreomycetidae</taxon>
        <taxon>Glomerellales</taxon>
        <taxon>Glomerellaceae</taxon>
        <taxon>Colletotrichum</taxon>
        <taxon>Colletotrichum acutatum species complex</taxon>
    </lineage>
</organism>
<keyword evidence="1" id="KW-0732">Signal</keyword>
<dbReference type="Proteomes" id="UP001224890">
    <property type="component" value="Unassembled WGS sequence"/>
</dbReference>
<name>A0AAJ0AGT8_9PEZI</name>
<comment type="caution">
    <text evidence="2">The sequence shown here is derived from an EMBL/GenBank/DDBJ whole genome shotgun (WGS) entry which is preliminary data.</text>
</comment>
<protein>
    <submittedName>
        <fullName evidence="2">Uncharacterized protein</fullName>
    </submittedName>
</protein>
<sequence length="119" mass="12454">MLLLVLLALPLRPLPVLSQAVSLVPSTFPQLSGSSYGYAVRQAPKLQEGMTMVASRASHVTPPWGVHTDVGRRARARTIKAGQPVLSDLEPSGFAAGLGLGLAPGSDAKIWLNFSGVIP</sequence>
<dbReference type="EMBL" id="JAHMHR010000030">
    <property type="protein sequence ID" value="KAK1673638.1"/>
    <property type="molecule type" value="Genomic_DNA"/>
</dbReference>
<evidence type="ECO:0000256" key="1">
    <source>
        <dbReference type="SAM" id="SignalP"/>
    </source>
</evidence>